<dbReference type="Proteomes" id="UP000447434">
    <property type="component" value="Chromosome 3"/>
</dbReference>
<organism evidence="1 2">
    <name type="scientific">Lupinus albus</name>
    <name type="common">White lupine</name>
    <name type="synonym">Lupinus termis</name>
    <dbReference type="NCBI Taxonomy" id="3870"/>
    <lineage>
        <taxon>Eukaryota</taxon>
        <taxon>Viridiplantae</taxon>
        <taxon>Streptophyta</taxon>
        <taxon>Embryophyta</taxon>
        <taxon>Tracheophyta</taxon>
        <taxon>Spermatophyta</taxon>
        <taxon>Magnoliopsida</taxon>
        <taxon>eudicotyledons</taxon>
        <taxon>Gunneridae</taxon>
        <taxon>Pentapetalae</taxon>
        <taxon>rosids</taxon>
        <taxon>fabids</taxon>
        <taxon>Fabales</taxon>
        <taxon>Fabaceae</taxon>
        <taxon>Papilionoideae</taxon>
        <taxon>50 kb inversion clade</taxon>
        <taxon>genistoids sensu lato</taxon>
        <taxon>core genistoids</taxon>
        <taxon>Genisteae</taxon>
        <taxon>Lupinus</taxon>
    </lineage>
</organism>
<evidence type="ECO:0000313" key="2">
    <source>
        <dbReference type="Proteomes" id="UP000447434"/>
    </source>
</evidence>
<protein>
    <submittedName>
        <fullName evidence="1">Uncharacterized protein</fullName>
    </submittedName>
</protein>
<accession>A0A6A4QU19</accession>
<proteinExistence type="predicted"/>
<dbReference type="Gene3D" id="1.10.8.480">
    <property type="match status" value="1"/>
</dbReference>
<name>A0A6A4QU19_LUPAL</name>
<dbReference type="AlphaFoldDB" id="A0A6A4QU19"/>
<comment type="caution">
    <text evidence="1">The sequence shown here is derived from an EMBL/GenBank/DDBJ whole genome shotgun (WGS) entry which is preliminary data.</text>
</comment>
<gene>
    <name evidence="1" type="ORF">Lalb_Chr03g0032031</name>
</gene>
<dbReference type="EMBL" id="WOCE01000003">
    <property type="protein sequence ID" value="KAE9617119.1"/>
    <property type="molecule type" value="Genomic_DNA"/>
</dbReference>
<sequence>MEMKGGTDDEVEDGKAGKVQSEFKSKVFEEKRSSKLSLQEFLYLLSLFNKTGIHFC</sequence>
<keyword evidence="2" id="KW-1185">Reference proteome</keyword>
<evidence type="ECO:0000313" key="1">
    <source>
        <dbReference type="EMBL" id="KAE9617119.1"/>
    </source>
</evidence>
<reference evidence="2" key="1">
    <citation type="journal article" date="2020" name="Nat. Commun.">
        <title>Genome sequence of the cluster root forming white lupin.</title>
        <authorList>
            <person name="Hufnagel B."/>
            <person name="Marques A."/>
            <person name="Soriano A."/>
            <person name="Marques L."/>
            <person name="Divol F."/>
            <person name="Doumas P."/>
            <person name="Sallet E."/>
            <person name="Mancinotti D."/>
            <person name="Carrere S."/>
            <person name="Marande W."/>
            <person name="Arribat S."/>
            <person name="Keller J."/>
            <person name="Huneau C."/>
            <person name="Blein T."/>
            <person name="Aime D."/>
            <person name="Laguerre M."/>
            <person name="Taylor J."/>
            <person name="Schubert V."/>
            <person name="Nelson M."/>
            <person name="Geu-Flores F."/>
            <person name="Crespi M."/>
            <person name="Gallardo-Guerrero K."/>
            <person name="Delaux P.-M."/>
            <person name="Salse J."/>
            <person name="Berges H."/>
            <person name="Guyot R."/>
            <person name="Gouzy J."/>
            <person name="Peret B."/>
        </authorList>
    </citation>
    <scope>NUCLEOTIDE SEQUENCE [LARGE SCALE GENOMIC DNA]</scope>
    <source>
        <strain evidence="2">cv. Amiga</strain>
    </source>
</reference>